<organism evidence="1">
    <name type="scientific">Rhizophora mucronata</name>
    <name type="common">Asiatic mangrove</name>
    <dbReference type="NCBI Taxonomy" id="61149"/>
    <lineage>
        <taxon>Eukaryota</taxon>
        <taxon>Viridiplantae</taxon>
        <taxon>Streptophyta</taxon>
        <taxon>Embryophyta</taxon>
        <taxon>Tracheophyta</taxon>
        <taxon>Spermatophyta</taxon>
        <taxon>Magnoliopsida</taxon>
        <taxon>eudicotyledons</taxon>
        <taxon>Gunneridae</taxon>
        <taxon>Pentapetalae</taxon>
        <taxon>rosids</taxon>
        <taxon>fabids</taxon>
        <taxon>Malpighiales</taxon>
        <taxon>Rhizophoraceae</taxon>
        <taxon>Rhizophora</taxon>
    </lineage>
</organism>
<accession>A0A2P2ITH0</accession>
<dbReference type="EMBL" id="GGEC01004072">
    <property type="protein sequence ID" value="MBW84555.1"/>
    <property type="molecule type" value="Transcribed_RNA"/>
</dbReference>
<sequence length="42" mass="4691">MIVDVVCLENNNVPELEGPDSHGPTDLTGLSIIKRERKRNCK</sequence>
<reference evidence="1" key="1">
    <citation type="submission" date="2018-02" db="EMBL/GenBank/DDBJ databases">
        <title>Rhizophora mucronata_Transcriptome.</title>
        <authorList>
            <person name="Meera S.P."/>
            <person name="Sreeshan A."/>
            <person name="Augustine A."/>
        </authorList>
    </citation>
    <scope>NUCLEOTIDE SEQUENCE</scope>
    <source>
        <tissue evidence="1">Leaf</tissue>
    </source>
</reference>
<dbReference type="AlphaFoldDB" id="A0A2P2ITH0"/>
<protein>
    <submittedName>
        <fullName evidence="1">Uncharacterized protein</fullName>
    </submittedName>
</protein>
<proteinExistence type="predicted"/>
<evidence type="ECO:0000313" key="1">
    <source>
        <dbReference type="EMBL" id="MBW84555.1"/>
    </source>
</evidence>
<name>A0A2P2ITH0_RHIMU</name>